<dbReference type="Gene3D" id="2.60.120.650">
    <property type="entry name" value="Cupin"/>
    <property type="match status" value="1"/>
</dbReference>
<dbReference type="SUPFAM" id="SSF51197">
    <property type="entry name" value="Clavaminate synthase-like"/>
    <property type="match status" value="1"/>
</dbReference>
<keyword evidence="1" id="KW-0808">Transferase</keyword>
<dbReference type="AlphaFoldDB" id="A0A0V1HN47"/>
<dbReference type="EMBL" id="JYDP01000042">
    <property type="protein sequence ID" value="KRZ12232.1"/>
    <property type="molecule type" value="Genomic_DNA"/>
</dbReference>
<evidence type="ECO:0000313" key="1">
    <source>
        <dbReference type="EMBL" id="KRZ12232.1"/>
    </source>
</evidence>
<dbReference type="OrthoDB" id="268693at2759"/>
<sequence length="116" mass="13550">LFNLLQLNMEKKLHKRINEVRAKVRSELSVSEWQSLRLAERFCLDGFLCVDNIERIDGLQCSVEEFVLPYESKSCPVLITNLQCGWAAHEKWTVEKLYRNIAINFSNVEKMMTVIS</sequence>
<protein>
    <submittedName>
        <fullName evidence="1">Bifunctional arginine demethylase and lysyl-hydroxylase JMJD6</fullName>
    </submittedName>
</protein>
<dbReference type="GO" id="GO:0032259">
    <property type="term" value="P:methylation"/>
    <property type="evidence" value="ECO:0007669"/>
    <property type="project" value="UniProtKB-KW"/>
</dbReference>
<gene>
    <name evidence="1" type="primary">Jmjd6</name>
    <name evidence="1" type="ORF">T11_11317</name>
</gene>
<name>A0A0V1HN47_9BILA</name>
<dbReference type="Proteomes" id="UP000055024">
    <property type="component" value="Unassembled WGS sequence"/>
</dbReference>
<accession>A0A0V1HN47</accession>
<reference evidence="1 2" key="1">
    <citation type="submission" date="2015-01" db="EMBL/GenBank/DDBJ databases">
        <title>Evolution of Trichinella species and genotypes.</title>
        <authorList>
            <person name="Korhonen P.K."/>
            <person name="Edoardo P."/>
            <person name="Giuseppe L.R."/>
            <person name="Gasser R.B."/>
        </authorList>
    </citation>
    <scope>NUCLEOTIDE SEQUENCE [LARGE SCALE GENOMIC DNA]</scope>
    <source>
        <strain evidence="1">ISS1029</strain>
    </source>
</reference>
<comment type="caution">
    <text evidence="1">The sequence shown here is derived from an EMBL/GenBank/DDBJ whole genome shotgun (WGS) entry which is preliminary data.</text>
</comment>
<keyword evidence="2" id="KW-1185">Reference proteome</keyword>
<dbReference type="GO" id="GO:0008168">
    <property type="term" value="F:methyltransferase activity"/>
    <property type="evidence" value="ECO:0007669"/>
    <property type="project" value="UniProtKB-KW"/>
</dbReference>
<feature type="non-terminal residue" evidence="1">
    <location>
        <position position="1"/>
    </location>
</feature>
<keyword evidence="1" id="KW-0489">Methyltransferase</keyword>
<organism evidence="1 2">
    <name type="scientific">Trichinella zimbabwensis</name>
    <dbReference type="NCBI Taxonomy" id="268475"/>
    <lineage>
        <taxon>Eukaryota</taxon>
        <taxon>Metazoa</taxon>
        <taxon>Ecdysozoa</taxon>
        <taxon>Nematoda</taxon>
        <taxon>Enoplea</taxon>
        <taxon>Dorylaimia</taxon>
        <taxon>Trichinellida</taxon>
        <taxon>Trichinellidae</taxon>
        <taxon>Trichinella</taxon>
    </lineage>
</organism>
<proteinExistence type="predicted"/>
<evidence type="ECO:0000313" key="2">
    <source>
        <dbReference type="Proteomes" id="UP000055024"/>
    </source>
</evidence>